<proteinExistence type="predicted"/>
<evidence type="ECO:0000313" key="2">
    <source>
        <dbReference type="Proteomes" id="UP001165378"/>
    </source>
</evidence>
<protein>
    <submittedName>
        <fullName evidence="1">Uncharacterized protein</fullName>
    </submittedName>
</protein>
<dbReference type="Proteomes" id="UP001165378">
    <property type="component" value="Unassembled WGS sequence"/>
</dbReference>
<gene>
    <name evidence="1" type="ORF">LZ495_11495</name>
</gene>
<dbReference type="RefSeq" id="WP_235052009.1">
    <property type="nucleotide sequence ID" value="NZ_JAKFHA010000005.1"/>
</dbReference>
<keyword evidence="2" id="KW-1185">Reference proteome</keyword>
<organism evidence="1 2">
    <name type="scientific">Yinghuangia soli</name>
    <dbReference type="NCBI Taxonomy" id="2908204"/>
    <lineage>
        <taxon>Bacteria</taxon>
        <taxon>Bacillati</taxon>
        <taxon>Actinomycetota</taxon>
        <taxon>Actinomycetes</taxon>
        <taxon>Kitasatosporales</taxon>
        <taxon>Streptomycetaceae</taxon>
        <taxon>Yinghuangia</taxon>
    </lineage>
</organism>
<dbReference type="EMBL" id="JAKFHA010000005">
    <property type="protein sequence ID" value="MCF2527837.1"/>
    <property type="molecule type" value="Genomic_DNA"/>
</dbReference>
<name>A0AA41U1R4_9ACTN</name>
<evidence type="ECO:0000313" key="1">
    <source>
        <dbReference type="EMBL" id="MCF2527837.1"/>
    </source>
</evidence>
<reference evidence="1" key="1">
    <citation type="submission" date="2022-01" db="EMBL/GenBank/DDBJ databases">
        <title>Genome-Based Taxonomic Classification of the Phylum Actinobacteria.</title>
        <authorList>
            <person name="Gao Y."/>
        </authorList>
    </citation>
    <scope>NUCLEOTIDE SEQUENCE</scope>
    <source>
        <strain evidence="1">KLBMP 8922</strain>
    </source>
</reference>
<accession>A0AA41U1R4</accession>
<comment type="caution">
    <text evidence="1">The sequence shown here is derived from an EMBL/GenBank/DDBJ whole genome shotgun (WGS) entry which is preliminary data.</text>
</comment>
<sequence length="152" mass="16018">MSYDVYFLAREAGQSWEDALDALEHRVRDESLPTGWDDVVRGVGELLGGVEVSAGPPSWCMGHRKTGIEVSCLAGEWSMSVPFWTSGDAALGVVDRLKAIAAVVEAATGLSAYDPQTGELLLGVEDSAAAGVFDRVAESFAERGIRSPGDSG</sequence>
<dbReference type="AlphaFoldDB" id="A0AA41U1R4"/>